<feature type="compositionally biased region" description="Basic and acidic residues" evidence="2">
    <location>
        <begin position="922"/>
        <end position="931"/>
    </location>
</feature>
<evidence type="ECO:0000256" key="2">
    <source>
        <dbReference type="SAM" id="MobiDB-lite"/>
    </source>
</evidence>
<feature type="compositionally biased region" description="Basic and acidic residues" evidence="2">
    <location>
        <begin position="663"/>
        <end position="735"/>
    </location>
</feature>
<keyword evidence="3" id="KW-1133">Transmembrane helix</keyword>
<feature type="transmembrane region" description="Helical" evidence="3">
    <location>
        <begin position="152"/>
        <end position="170"/>
    </location>
</feature>
<keyword evidence="1" id="KW-0175">Coiled coil</keyword>
<feature type="compositionally biased region" description="Basic and acidic residues" evidence="2">
    <location>
        <begin position="746"/>
        <end position="755"/>
    </location>
</feature>
<evidence type="ECO:0000313" key="5">
    <source>
        <dbReference type="Proteomes" id="UP000605990"/>
    </source>
</evidence>
<dbReference type="EMBL" id="JACRUN010000004">
    <property type="protein sequence ID" value="MBC5834827.1"/>
    <property type="molecule type" value="Genomic_DNA"/>
</dbReference>
<gene>
    <name evidence="4" type="ORF">H8R27_08005</name>
</gene>
<feature type="compositionally biased region" description="Basic and acidic residues" evidence="2">
    <location>
        <begin position="1049"/>
        <end position="1061"/>
    </location>
</feature>
<proteinExistence type="predicted"/>
<evidence type="ECO:0000256" key="3">
    <source>
        <dbReference type="SAM" id="Phobius"/>
    </source>
</evidence>
<feature type="region of interest" description="Disordered" evidence="2">
    <location>
        <begin position="1044"/>
        <end position="1067"/>
    </location>
</feature>
<feature type="transmembrane region" description="Helical" evidence="3">
    <location>
        <begin position="26"/>
        <end position="51"/>
    </location>
</feature>
<organism evidence="4 5">
    <name type="scientific">Flavobacterium bernardetii</name>
    <dbReference type="NCBI Taxonomy" id="2813823"/>
    <lineage>
        <taxon>Bacteria</taxon>
        <taxon>Pseudomonadati</taxon>
        <taxon>Bacteroidota</taxon>
        <taxon>Flavobacteriia</taxon>
        <taxon>Flavobacteriales</taxon>
        <taxon>Flavobacteriaceae</taxon>
        <taxon>Flavobacterium</taxon>
    </lineage>
</organism>
<evidence type="ECO:0000313" key="4">
    <source>
        <dbReference type="EMBL" id="MBC5834827.1"/>
    </source>
</evidence>
<evidence type="ECO:0008006" key="6">
    <source>
        <dbReference type="Google" id="ProtNLM"/>
    </source>
</evidence>
<dbReference type="RefSeq" id="WP_166128687.1">
    <property type="nucleotide sequence ID" value="NZ_JAANOQ010000005.1"/>
</dbReference>
<feature type="compositionally biased region" description="Basic and acidic residues" evidence="2">
    <location>
        <begin position="939"/>
        <end position="953"/>
    </location>
</feature>
<feature type="transmembrane region" description="Helical" evidence="3">
    <location>
        <begin position="57"/>
        <end position="79"/>
    </location>
</feature>
<protein>
    <recommendedName>
        <fullName evidence="6">DUF4175 family protein</fullName>
    </recommendedName>
</protein>
<feature type="compositionally biased region" description="Low complexity" evidence="2">
    <location>
        <begin position="893"/>
        <end position="903"/>
    </location>
</feature>
<accession>A0ABR7IZ75</accession>
<keyword evidence="3" id="KW-0812">Transmembrane</keyword>
<feature type="region of interest" description="Disordered" evidence="2">
    <location>
        <begin position="663"/>
        <end position="767"/>
    </location>
</feature>
<feature type="coiled-coil region" evidence="1">
    <location>
        <begin position="490"/>
        <end position="531"/>
    </location>
</feature>
<reference evidence="4 5" key="1">
    <citation type="submission" date="2020-08" db="EMBL/GenBank/DDBJ databases">
        <title>Description of novel Flavobacterium F-408 isolate.</title>
        <authorList>
            <person name="Saticioglu I.B."/>
            <person name="Duman M."/>
            <person name="Altun S."/>
        </authorList>
    </citation>
    <scope>NUCLEOTIDE SEQUENCE [LARGE SCALE GENOMIC DNA]</scope>
    <source>
        <strain evidence="4 5">F-408</strain>
    </source>
</reference>
<comment type="caution">
    <text evidence="4">The sequence shown here is derived from an EMBL/GenBank/DDBJ whole genome shotgun (WGS) entry which is preliminary data.</text>
</comment>
<keyword evidence="3" id="KW-0472">Membrane</keyword>
<sequence length="1105" mass="126488">MEKKALIYDKLEGFIKKFYTNELIKGVILFIAIGLLYFIFTFLIEYFLWFSTQGRTILFWLFISVQVFLLSKFILLPLFKLFKIQKGLDYTEASKIIGTHFDEVKDKLLNFLQLANTATPTELVLASIEQKANSLQPIPFSNAINFNKNKKYLPFALIPLLFILFFFISGNSDIISKSFARVVHYDKNFEKPAAFKFEINSNNLNVEQNKSFKLVVKTVGTVIPQNASIIINNEEYFLENTSPGNFTYQFDNVQKDISFHFKSNEITSADYVLNVVNVPTISSFTMQLNFPKYLGKKPEVIQGTGNAVLPEGTIVTWKLNTLATTEVKFKKDSLSTLFSKSNNQFTLSKRIVNNTDYQISISNKQLKNHENLQYKLTILKDQFPSISATETPDSLKLKQKVIIGQVSDDYGLSKLQVVYYDKNKPNVVYRKGLVLKSKVVDQFVYSFPDGIVLQQGINYDYYFEVFDNDVVNGLKSSKSSVFSHSELTQEQKEQKSLQEQQSNINSLQKALDNQDKQFDELEKLKKLDKQKDNLDYKDQKKIQDFINRQKQQDEMMKEFSEKMKENLEQFKPEQKDEMKQELLNRLEKNEKEAAKNEKLLKELEELTKKLEKEELFDKADKLKQQAKTQQKSLEQLVELTKRYYVEQKAEQLSDKLDKLADKQDKLAEKETPTKEEQEKLSKEFEDLKKELDDLDKENKELKDPMEIPNDKEDQKDVDQEQEKAEDNLEKKDSKSAKKNQKSAAQKMKEMSKKMSESMSSGEMEDNQEDAKVLRQILDNLLSFSFDQEKLMKQFKTVANSKSNVSVLLKNQHDLKTQFKHVDDSLFSLSLRQPKLSDLVLKEVEEIHYNLDKSIENLVSTNRGKGISHQQFTLSSANKLADYLSNVQSDMNMSSSSSSGAGKPKPGKGKGSQLSDIISKQKGLGDKIKDGIPKPGQGKKPGEGEKPGQGKKPGEQGQGGSQGNDGKDGEGDAGKLLEIIKEQQELRESLQNELEKNGMGGNGQNAVKQMKDLEKQLINKGLTQDNINRALQINHELLKLESALKQQGQDTKRESNTNKKDFLGTNKPLPPALLNYLKSVEILNRQSLPLQPNFNNKVQQYFKSND</sequence>
<dbReference type="Proteomes" id="UP000605990">
    <property type="component" value="Unassembled WGS sequence"/>
</dbReference>
<feature type="region of interest" description="Disordered" evidence="2">
    <location>
        <begin position="889"/>
        <end position="971"/>
    </location>
</feature>
<keyword evidence="5" id="KW-1185">Reference proteome</keyword>
<evidence type="ECO:0000256" key="1">
    <source>
        <dbReference type="SAM" id="Coils"/>
    </source>
</evidence>
<name>A0ABR7IZ75_9FLAO</name>